<keyword evidence="9" id="KW-1185">Reference proteome</keyword>
<dbReference type="SUPFAM" id="SSF48371">
    <property type="entry name" value="ARM repeat"/>
    <property type="match status" value="1"/>
</dbReference>
<keyword evidence="3" id="KW-0498">Mitosis</keyword>
<dbReference type="GO" id="GO:0005634">
    <property type="term" value="C:nucleus"/>
    <property type="evidence" value="ECO:0007669"/>
    <property type="project" value="UniProtKB-SubCell"/>
</dbReference>
<feature type="region of interest" description="Disordered" evidence="7">
    <location>
        <begin position="1183"/>
        <end position="1251"/>
    </location>
</feature>
<feature type="compositionally biased region" description="Basic and acidic residues" evidence="7">
    <location>
        <begin position="252"/>
        <end position="264"/>
    </location>
</feature>
<dbReference type="PANTHER" id="PTHR12663:SF0">
    <property type="entry name" value="PRECOCIOUS DISSOCIATION OF SISTERS 5, ISOFORM A"/>
    <property type="match status" value="1"/>
</dbReference>
<sequence length="1251" mass="137968">MTEDGGPHQLSYEPKLFANATQKKVIPISELYKQLKKLSKELNALEQETVDTQSLDSVTKQLLAPSLLRHKEPGVVAYVVCCVADILRLYAPEAPYSDDEIKAIFNVFIDQLQLLGDVNNQFFPLREYLLTSLATVRTPALVAMLPNSENIISRFFTVLFGVVSPSQPHNIQMQILDILQQLLEEPKSVPQDVIDVILLQFTKKRQQDNPATHQLASDLANATADILQKYIYQYFNDVIVSAAQQRASQRQQEGESHGQRRDRGSGSADSMEDLRSAHYLILELNKSAPGTLLNVVPQLEEELGVDDVEIRVLATGVLGQMFAEKGYTLAKRYESTWKTWKGRRADTSPVVRIQWVEHAIPLYQHQPQLARELNDYVVEKLCDVDDKVRQTACHSLGLLEMTSPVQAAIGDNVVGSLGERCKDRKAPVRSEAIVALATIYSQVYDELEQGVAVAKVKWGGIPSTIFMLRYIDDPDIDSKVESILSGAILNFAKIKDDRSRCQRLLVVFDSLTPKARSGFFSYMRRQQDIIRLTNLFLTLCEKQGASQSADSAGAMDQQLRLVAVKIAACFPEKAKVESALVQLANLHDEEVYKGLRETMDPKNDIKTVRKYQKSSLKRLSTLAPSLLDTTAPLWKCVGLTTINRALVPFLIEHASSRASKQPTSAASRFNAAADALLTYVTNVYPEMLRSSSAELFDVSELRVSAVHATEERLVLMVRFAKAIPKSVPRNADLESQLAAFVRSGSMRQAKYAAYLLTQMEGADVLCAALTGDVVDNLDNRHLEQRSPSFAALSRFALYAPTEFSTYADRVSQLLVQNVLAGSLDDVAQMDDAGNGSVDWVSRADLEDASLAKIYAVKILTNWLVGLERQALTRDNVQLVLGTLRQLVRNGGEIKPGAATRATDCQHLLLTAASCMLKLASVSHFEKILNAADMQSLALVVQNPCFEVRSAFLLDKLLPALVAQRVHVRYIPVIFLVAYEPEAALRDNVKHAVEQRLSQVRPTPGSPSVVEDSFCRLLYILAHHPDWDDSQSVPTLELFAPYIEFYISCVCMAQNVSLLFCYAGELKAYRNRAAADGVSKDIPNDVFTHRLYILSELAQYLLREKSMSSNWPVNVYPGKLALPADIFEPLSDADKAAVPRRPFLDADFVARRAKAPTATRLGTGKRIRSKSGAAAGAQAGAQAGAVALGSPKSGKRKKAAAGKPSAKAKGKARATHSNDMDDDSDDMADDDEAAEDVEMSSVAETSDEGDSD</sequence>
<evidence type="ECO:0000256" key="6">
    <source>
        <dbReference type="SAM" id="Coils"/>
    </source>
</evidence>
<feature type="region of interest" description="Disordered" evidence="7">
    <location>
        <begin position="246"/>
        <end position="270"/>
    </location>
</feature>
<dbReference type="InterPro" id="IPR011989">
    <property type="entry name" value="ARM-like"/>
</dbReference>
<protein>
    <submittedName>
        <fullName evidence="8">Sister chromatid cohesion protein pds5</fullName>
    </submittedName>
</protein>
<evidence type="ECO:0000256" key="5">
    <source>
        <dbReference type="ARBA" id="ARBA00023306"/>
    </source>
</evidence>
<comment type="caution">
    <text evidence="8">The sequence shown here is derived from an EMBL/GenBank/DDBJ whole genome shotgun (WGS) entry which is preliminary data.</text>
</comment>
<dbReference type="InterPro" id="IPR039776">
    <property type="entry name" value="Pds5"/>
</dbReference>
<dbReference type="GO" id="GO:0007064">
    <property type="term" value="P:mitotic sister chromatid cohesion"/>
    <property type="evidence" value="ECO:0007669"/>
    <property type="project" value="InterPro"/>
</dbReference>
<keyword evidence="5" id="KW-0131">Cell cycle</keyword>
<keyword evidence="4" id="KW-0539">Nucleus</keyword>
<evidence type="ECO:0000256" key="7">
    <source>
        <dbReference type="SAM" id="MobiDB-lite"/>
    </source>
</evidence>
<dbReference type="InterPro" id="IPR016024">
    <property type="entry name" value="ARM-type_fold"/>
</dbReference>
<feature type="compositionally biased region" description="Acidic residues" evidence="7">
    <location>
        <begin position="1219"/>
        <end position="1237"/>
    </location>
</feature>
<organism evidence="8 9">
    <name type="scientific">Coemansia thaxteri</name>
    <dbReference type="NCBI Taxonomy" id="2663907"/>
    <lineage>
        <taxon>Eukaryota</taxon>
        <taxon>Fungi</taxon>
        <taxon>Fungi incertae sedis</taxon>
        <taxon>Zoopagomycota</taxon>
        <taxon>Kickxellomycotina</taxon>
        <taxon>Kickxellomycetes</taxon>
        <taxon>Kickxellales</taxon>
        <taxon>Kickxellaceae</taxon>
        <taxon>Coemansia</taxon>
    </lineage>
</organism>
<keyword evidence="2" id="KW-0132">Cell division</keyword>
<dbReference type="AlphaFoldDB" id="A0A9W8BMH9"/>
<feature type="coiled-coil region" evidence="6">
    <location>
        <begin position="28"/>
        <end position="55"/>
    </location>
</feature>
<gene>
    <name evidence="8" type="primary">PDS5</name>
    <name evidence="8" type="ORF">H4R26_001137</name>
</gene>
<dbReference type="PANTHER" id="PTHR12663">
    <property type="entry name" value="ANDROGEN INDUCED INHIBITOR OF PROLIFERATION AS3 / PDS5-RELATED"/>
    <property type="match status" value="1"/>
</dbReference>
<evidence type="ECO:0000313" key="8">
    <source>
        <dbReference type="EMBL" id="KAJ2006864.1"/>
    </source>
</evidence>
<reference evidence="8" key="1">
    <citation type="submission" date="2022-07" db="EMBL/GenBank/DDBJ databases">
        <title>Phylogenomic reconstructions and comparative analyses of Kickxellomycotina fungi.</title>
        <authorList>
            <person name="Reynolds N.K."/>
            <person name="Stajich J.E."/>
            <person name="Barry K."/>
            <person name="Grigoriev I.V."/>
            <person name="Crous P."/>
            <person name="Smith M.E."/>
        </authorList>
    </citation>
    <scope>NUCLEOTIDE SEQUENCE</scope>
    <source>
        <strain evidence="8">IMI 214461</strain>
    </source>
</reference>
<evidence type="ECO:0000256" key="4">
    <source>
        <dbReference type="ARBA" id="ARBA00023242"/>
    </source>
</evidence>
<evidence type="ECO:0000256" key="2">
    <source>
        <dbReference type="ARBA" id="ARBA00022618"/>
    </source>
</evidence>
<proteinExistence type="predicted"/>
<accession>A0A9W8BMH9</accession>
<dbReference type="GO" id="GO:0051301">
    <property type="term" value="P:cell division"/>
    <property type="evidence" value="ECO:0007669"/>
    <property type="project" value="UniProtKB-KW"/>
</dbReference>
<dbReference type="EMBL" id="JANBQF010000045">
    <property type="protein sequence ID" value="KAJ2006864.1"/>
    <property type="molecule type" value="Genomic_DNA"/>
</dbReference>
<dbReference type="GO" id="GO:0000785">
    <property type="term" value="C:chromatin"/>
    <property type="evidence" value="ECO:0007669"/>
    <property type="project" value="TreeGrafter"/>
</dbReference>
<dbReference type="OrthoDB" id="200660at2759"/>
<comment type="subcellular location">
    <subcellularLocation>
        <location evidence="1">Nucleus</location>
    </subcellularLocation>
</comment>
<dbReference type="GO" id="GO:0006281">
    <property type="term" value="P:DNA repair"/>
    <property type="evidence" value="ECO:0007669"/>
    <property type="project" value="TreeGrafter"/>
</dbReference>
<dbReference type="Proteomes" id="UP001150907">
    <property type="component" value="Unassembled WGS sequence"/>
</dbReference>
<dbReference type="CDD" id="cd19953">
    <property type="entry name" value="PDS5"/>
    <property type="match status" value="1"/>
</dbReference>
<feature type="compositionally biased region" description="Basic residues" evidence="7">
    <location>
        <begin position="1192"/>
        <end position="1213"/>
    </location>
</feature>
<name>A0A9W8BMH9_9FUNG</name>
<dbReference type="Pfam" id="PF20168">
    <property type="entry name" value="PDS5"/>
    <property type="match status" value="1"/>
</dbReference>
<dbReference type="Gene3D" id="1.25.10.10">
    <property type="entry name" value="Leucine-rich Repeat Variant"/>
    <property type="match status" value="1"/>
</dbReference>
<keyword evidence="6" id="KW-0175">Coiled coil</keyword>
<evidence type="ECO:0000313" key="9">
    <source>
        <dbReference type="Proteomes" id="UP001150907"/>
    </source>
</evidence>
<evidence type="ECO:0000256" key="1">
    <source>
        <dbReference type="ARBA" id="ARBA00004123"/>
    </source>
</evidence>
<evidence type="ECO:0000256" key="3">
    <source>
        <dbReference type="ARBA" id="ARBA00022776"/>
    </source>
</evidence>